<evidence type="ECO:0000256" key="5">
    <source>
        <dbReference type="ARBA" id="ARBA00023163"/>
    </source>
</evidence>
<evidence type="ECO:0000256" key="2">
    <source>
        <dbReference type="ARBA" id="ARBA00023012"/>
    </source>
</evidence>
<dbReference type="Proteomes" id="UP000587942">
    <property type="component" value="Unassembled WGS sequence"/>
</dbReference>
<keyword evidence="5" id="KW-0804">Transcription</keyword>
<dbReference type="InterPro" id="IPR001789">
    <property type="entry name" value="Sig_transdc_resp-reg_receiver"/>
</dbReference>
<organism evidence="8 9">
    <name type="scientific">Mesobacillus selenatarsenatis</name>
    <dbReference type="NCBI Taxonomy" id="388741"/>
    <lineage>
        <taxon>Bacteria</taxon>
        <taxon>Bacillati</taxon>
        <taxon>Bacillota</taxon>
        <taxon>Bacilli</taxon>
        <taxon>Bacillales</taxon>
        <taxon>Bacillaceae</taxon>
        <taxon>Mesobacillus</taxon>
    </lineage>
</organism>
<keyword evidence="2" id="KW-0902">Two-component regulatory system</keyword>
<keyword evidence="4" id="KW-0238">DNA-binding</keyword>
<evidence type="ECO:0000256" key="1">
    <source>
        <dbReference type="ARBA" id="ARBA00022553"/>
    </source>
</evidence>
<evidence type="ECO:0000256" key="6">
    <source>
        <dbReference type="PROSITE-ProRule" id="PRU00169"/>
    </source>
</evidence>
<dbReference type="EMBL" id="JAAVUM010000005">
    <property type="protein sequence ID" value="NKE05566.1"/>
    <property type="molecule type" value="Genomic_DNA"/>
</dbReference>
<evidence type="ECO:0000256" key="3">
    <source>
        <dbReference type="ARBA" id="ARBA00023015"/>
    </source>
</evidence>
<proteinExistence type="predicted"/>
<dbReference type="PANTHER" id="PTHR44591">
    <property type="entry name" value="STRESS RESPONSE REGULATOR PROTEIN 1"/>
    <property type="match status" value="1"/>
</dbReference>
<dbReference type="SUPFAM" id="SSF52172">
    <property type="entry name" value="CheY-like"/>
    <property type="match status" value="1"/>
</dbReference>
<evidence type="ECO:0000259" key="7">
    <source>
        <dbReference type="PROSITE" id="PS50110"/>
    </source>
</evidence>
<feature type="modified residue" description="4-aspartylphosphate" evidence="6">
    <location>
        <position position="52"/>
    </location>
</feature>
<dbReference type="Pfam" id="PF00072">
    <property type="entry name" value="Response_reg"/>
    <property type="match status" value="1"/>
</dbReference>
<dbReference type="FunFam" id="3.40.50.2300:FF:000001">
    <property type="entry name" value="DNA-binding response regulator PhoB"/>
    <property type="match status" value="1"/>
</dbReference>
<dbReference type="AlphaFoldDB" id="A0A846TUX2"/>
<sequence>MKRILLAEDEEILRMLITDTLEDEDYQVDEACDGQEALDLLQDGKYDLIVLDYMMPLYSGLEVILKIKQGGINRDVPIMMLSAKSQLSEQEQVIAAGADYFMAKPFSPLELLGKVRDILHEKNTIQ</sequence>
<dbReference type="GO" id="GO:0000160">
    <property type="term" value="P:phosphorelay signal transduction system"/>
    <property type="evidence" value="ECO:0007669"/>
    <property type="project" value="UniProtKB-KW"/>
</dbReference>
<feature type="domain" description="Response regulatory" evidence="7">
    <location>
        <begin position="3"/>
        <end position="119"/>
    </location>
</feature>
<dbReference type="SMART" id="SM00448">
    <property type="entry name" value="REC"/>
    <property type="match status" value="1"/>
</dbReference>
<dbReference type="InterPro" id="IPR011006">
    <property type="entry name" value="CheY-like_superfamily"/>
</dbReference>
<dbReference type="RefSeq" id="WP_167832017.1">
    <property type="nucleotide sequence ID" value="NZ_JAAVUM010000005.1"/>
</dbReference>
<evidence type="ECO:0000313" key="8">
    <source>
        <dbReference type="EMBL" id="NKE05566.1"/>
    </source>
</evidence>
<dbReference type="Gene3D" id="3.40.50.2300">
    <property type="match status" value="1"/>
</dbReference>
<keyword evidence="1 6" id="KW-0597">Phosphoprotein</keyword>
<protein>
    <submittedName>
        <fullName evidence="8">Response regulator</fullName>
    </submittedName>
</protein>
<name>A0A846TUX2_9BACI</name>
<dbReference type="PROSITE" id="PS50110">
    <property type="entry name" value="RESPONSE_REGULATORY"/>
    <property type="match status" value="1"/>
</dbReference>
<dbReference type="GO" id="GO:0003677">
    <property type="term" value="F:DNA binding"/>
    <property type="evidence" value="ECO:0007669"/>
    <property type="project" value="UniProtKB-KW"/>
</dbReference>
<evidence type="ECO:0000313" key="9">
    <source>
        <dbReference type="Proteomes" id="UP000587942"/>
    </source>
</evidence>
<comment type="caution">
    <text evidence="8">The sequence shown here is derived from an EMBL/GenBank/DDBJ whole genome shotgun (WGS) entry which is preliminary data.</text>
</comment>
<gene>
    <name evidence="8" type="ORF">GWK17_08815</name>
</gene>
<dbReference type="InterPro" id="IPR050595">
    <property type="entry name" value="Bact_response_regulator"/>
</dbReference>
<keyword evidence="3" id="KW-0805">Transcription regulation</keyword>
<dbReference type="PANTHER" id="PTHR44591:SF3">
    <property type="entry name" value="RESPONSE REGULATORY DOMAIN-CONTAINING PROTEIN"/>
    <property type="match status" value="1"/>
</dbReference>
<evidence type="ECO:0000256" key="4">
    <source>
        <dbReference type="ARBA" id="ARBA00023125"/>
    </source>
</evidence>
<reference evidence="8 9" key="1">
    <citation type="submission" date="2020-03" db="EMBL/GenBank/DDBJ databases">
        <authorList>
            <person name="Sun Q."/>
        </authorList>
    </citation>
    <scope>NUCLEOTIDE SEQUENCE [LARGE SCALE GENOMIC DNA]</scope>
    <source>
        <strain evidence="8 9">KACC 21451</strain>
    </source>
</reference>
<accession>A0A846TUX2</accession>